<dbReference type="PANTHER" id="PTHR35446">
    <property type="entry name" value="SI:CH211-175M2.5"/>
    <property type="match status" value="1"/>
</dbReference>
<reference evidence="1 2" key="1">
    <citation type="submission" date="2019-10" db="EMBL/GenBank/DDBJ databases">
        <title>Alkaliphilus serpentinus sp. nov. and Alkaliphilus pronyensis sp. nov., two novel anaerobic alkaliphilic species isolated from the serpentinized-hosted hydrothermal field of the Prony Bay (New Caledonia).</title>
        <authorList>
            <person name="Postec A."/>
        </authorList>
    </citation>
    <scope>NUCLEOTIDE SEQUENCE [LARGE SCALE GENOMIC DNA]</scope>
    <source>
        <strain evidence="1 2">LacT</strain>
    </source>
</reference>
<dbReference type="RefSeq" id="WP_151865661.1">
    <property type="nucleotide sequence ID" value="NZ_WBZB01000018.1"/>
</dbReference>
<dbReference type="EMBL" id="WBZB01000018">
    <property type="protein sequence ID" value="KAB3530449.1"/>
    <property type="molecule type" value="Genomic_DNA"/>
</dbReference>
<dbReference type="Proteomes" id="UP000465601">
    <property type="component" value="Unassembled WGS sequence"/>
</dbReference>
<dbReference type="AlphaFoldDB" id="A0A833HP82"/>
<accession>A0A833HP82</accession>
<protein>
    <recommendedName>
        <fullName evidence="3">Alkylhydroperoxidase AhpD family core domain-containing protein</fullName>
    </recommendedName>
</protein>
<dbReference type="Gene3D" id="1.20.1290.10">
    <property type="entry name" value="AhpD-like"/>
    <property type="match status" value="1"/>
</dbReference>
<dbReference type="PANTHER" id="PTHR35446:SF2">
    <property type="entry name" value="CARBOXYMUCONOLACTONE DECARBOXYLASE-LIKE DOMAIN-CONTAINING PROTEIN"/>
    <property type="match status" value="1"/>
</dbReference>
<sequence length="80" mass="9170">MARIKPVELSVANDEAKKIFDEFMEQRGNVPNMFRTLAHRPQLLETAYTHFKTILSTGTVDIKLKEILAVRVSVMNECAY</sequence>
<evidence type="ECO:0008006" key="3">
    <source>
        <dbReference type="Google" id="ProtNLM"/>
    </source>
</evidence>
<dbReference type="OrthoDB" id="9801997at2"/>
<dbReference type="InterPro" id="IPR029032">
    <property type="entry name" value="AhpD-like"/>
</dbReference>
<gene>
    <name evidence="1" type="ORF">F8153_06970</name>
</gene>
<dbReference type="SUPFAM" id="SSF69118">
    <property type="entry name" value="AhpD-like"/>
    <property type="match status" value="1"/>
</dbReference>
<keyword evidence="2" id="KW-1185">Reference proteome</keyword>
<evidence type="ECO:0000313" key="2">
    <source>
        <dbReference type="Proteomes" id="UP000465601"/>
    </source>
</evidence>
<organism evidence="1 2">
    <name type="scientific">Alkaliphilus serpentinus</name>
    <dbReference type="NCBI Taxonomy" id="1482731"/>
    <lineage>
        <taxon>Bacteria</taxon>
        <taxon>Bacillati</taxon>
        <taxon>Bacillota</taxon>
        <taxon>Clostridia</taxon>
        <taxon>Peptostreptococcales</taxon>
        <taxon>Natronincolaceae</taxon>
        <taxon>Alkaliphilus</taxon>
    </lineage>
</organism>
<comment type="caution">
    <text evidence="1">The sequence shown here is derived from an EMBL/GenBank/DDBJ whole genome shotgun (WGS) entry which is preliminary data.</text>
</comment>
<evidence type="ECO:0000313" key="1">
    <source>
        <dbReference type="EMBL" id="KAB3530449.1"/>
    </source>
</evidence>
<proteinExistence type="predicted"/>
<name>A0A833HP82_9FIRM</name>